<feature type="transmembrane region" description="Helical" evidence="1">
    <location>
        <begin position="57"/>
        <end position="79"/>
    </location>
</feature>
<keyword evidence="1" id="KW-0812">Transmembrane</keyword>
<sequence>STGGCSSCSCQSSDGLTVVSADSARPLHDPTRVRTTVVLKEFTRVWRGLKPVPDYRMWIYTINGLIIAFQCLVGSLVYNSWQHPYWSLVPLPPSSAICITFAVVFCIQWFACICGLIGVFISSRDFIKIYWCLMIPLLFIDIIKFAVASFQLMKV</sequence>
<feature type="non-terminal residue" evidence="2">
    <location>
        <position position="155"/>
    </location>
</feature>
<dbReference type="EMBL" id="BTSY01000006">
    <property type="protein sequence ID" value="GMT32494.1"/>
    <property type="molecule type" value="Genomic_DNA"/>
</dbReference>
<dbReference type="Proteomes" id="UP001432322">
    <property type="component" value="Unassembled WGS sequence"/>
</dbReference>
<feature type="transmembrane region" description="Helical" evidence="1">
    <location>
        <begin position="99"/>
        <end position="122"/>
    </location>
</feature>
<name>A0AAV5WK68_9BILA</name>
<dbReference type="AlphaFoldDB" id="A0AAV5WK68"/>
<keyword evidence="1" id="KW-1133">Transmembrane helix</keyword>
<feature type="transmembrane region" description="Helical" evidence="1">
    <location>
        <begin position="129"/>
        <end position="153"/>
    </location>
</feature>
<comment type="caution">
    <text evidence="2">The sequence shown here is derived from an EMBL/GenBank/DDBJ whole genome shotgun (WGS) entry which is preliminary data.</text>
</comment>
<proteinExistence type="predicted"/>
<evidence type="ECO:0000313" key="3">
    <source>
        <dbReference type="Proteomes" id="UP001432322"/>
    </source>
</evidence>
<keyword evidence="3" id="KW-1185">Reference proteome</keyword>
<feature type="non-terminal residue" evidence="2">
    <location>
        <position position="1"/>
    </location>
</feature>
<gene>
    <name evidence="2" type="ORF">PFISCL1PPCAC_23791</name>
</gene>
<protein>
    <submittedName>
        <fullName evidence="2">Uncharacterized protein</fullName>
    </submittedName>
</protein>
<reference evidence="2" key="1">
    <citation type="submission" date="2023-10" db="EMBL/GenBank/DDBJ databases">
        <title>Genome assembly of Pristionchus species.</title>
        <authorList>
            <person name="Yoshida K."/>
            <person name="Sommer R.J."/>
        </authorList>
    </citation>
    <scope>NUCLEOTIDE SEQUENCE</scope>
    <source>
        <strain evidence="2">RS5133</strain>
    </source>
</reference>
<accession>A0AAV5WK68</accession>
<evidence type="ECO:0000313" key="2">
    <source>
        <dbReference type="EMBL" id="GMT32494.1"/>
    </source>
</evidence>
<evidence type="ECO:0000256" key="1">
    <source>
        <dbReference type="SAM" id="Phobius"/>
    </source>
</evidence>
<organism evidence="2 3">
    <name type="scientific">Pristionchus fissidentatus</name>
    <dbReference type="NCBI Taxonomy" id="1538716"/>
    <lineage>
        <taxon>Eukaryota</taxon>
        <taxon>Metazoa</taxon>
        <taxon>Ecdysozoa</taxon>
        <taxon>Nematoda</taxon>
        <taxon>Chromadorea</taxon>
        <taxon>Rhabditida</taxon>
        <taxon>Rhabditina</taxon>
        <taxon>Diplogasteromorpha</taxon>
        <taxon>Diplogasteroidea</taxon>
        <taxon>Neodiplogasteridae</taxon>
        <taxon>Pristionchus</taxon>
    </lineage>
</organism>
<keyword evidence="1" id="KW-0472">Membrane</keyword>